<dbReference type="Gene3D" id="3.90.220.20">
    <property type="entry name" value="DNA methylase specificity domains"/>
    <property type="match status" value="2"/>
</dbReference>
<comment type="caution">
    <text evidence="5">The sequence shown here is derived from an EMBL/GenBank/DDBJ whole genome shotgun (WGS) entry which is preliminary data.</text>
</comment>
<dbReference type="GO" id="GO:0004519">
    <property type="term" value="F:endonuclease activity"/>
    <property type="evidence" value="ECO:0007669"/>
    <property type="project" value="UniProtKB-KW"/>
</dbReference>
<dbReference type="PANTHER" id="PTHR30408:SF12">
    <property type="entry name" value="TYPE I RESTRICTION ENZYME MJAVIII SPECIFICITY SUBUNIT"/>
    <property type="match status" value="1"/>
</dbReference>
<gene>
    <name evidence="5" type="ORF">WOB96_14360</name>
</gene>
<evidence type="ECO:0000256" key="2">
    <source>
        <dbReference type="ARBA" id="ARBA00022747"/>
    </source>
</evidence>
<dbReference type="InterPro" id="IPR052021">
    <property type="entry name" value="Type-I_RS_S_subunit"/>
</dbReference>
<reference evidence="5 6" key="1">
    <citation type="submission" date="2024-04" db="EMBL/GenBank/DDBJ databases">
        <authorList>
            <person name="Abashina T."/>
            <person name="Shaikin A."/>
        </authorList>
    </citation>
    <scope>NUCLEOTIDE SEQUENCE [LARGE SCALE GENOMIC DNA]</scope>
    <source>
        <strain evidence="5 6">AAFK</strain>
    </source>
</reference>
<evidence type="ECO:0000256" key="3">
    <source>
        <dbReference type="ARBA" id="ARBA00023125"/>
    </source>
</evidence>
<evidence type="ECO:0000259" key="4">
    <source>
        <dbReference type="Pfam" id="PF01420"/>
    </source>
</evidence>
<evidence type="ECO:0000313" key="6">
    <source>
        <dbReference type="Proteomes" id="UP001446205"/>
    </source>
</evidence>
<dbReference type="GO" id="GO:0016787">
    <property type="term" value="F:hydrolase activity"/>
    <property type="evidence" value="ECO:0007669"/>
    <property type="project" value="UniProtKB-KW"/>
</dbReference>
<sequence length="323" mass="35522">MREGWERKKIADLVQPLTTIDPRKEPNKCFTYIDVSSVSRDTHKIVEPSSVKGADAPSRARRLVRMGDVIFATIRPTLNRIAEVPSALDGAVCSTGYFVLRPKPGILSRFLFYSLLTADFSDAMAALQRGAAYPAVIDSDIKRHELIIPPLPEQKRIVAILDEAFAGIDTAVANTEKNLANASELFESYLNSVFSQRGEGWIEQSLSKFVNSISTGPFGSLLHKSDYVSEGAPLVNPINIVGEVIVPDGRKMVGNVTKERLQSYILKAGDVVIARRGEIGRCAVVSETQRGWVCGTGCFFIRPLEAVNPHFLAHLLREPLNKS</sequence>
<protein>
    <submittedName>
        <fullName evidence="5">Restriction endonuclease subunit S</fullName>
        <ecNumber evidence="5">3.1.21.-</ecNumber>
    </submittedName>
</protein>
<dbReference type="Pfam" id="PF01420">
    <property type="entry name" value="Methylase_S"/>
    <property type="match status" value="1"/>
</dbReference>
<dbReference type="CDD" id="cd16961">
    <property type="entry name" value="RMtype1_S_TRD-CR_like"/>
    <property type="match status" value="1"/>
</dbReference>
<name>A0ABU9DDZ8_9PROT</name>
<keyword evidence="6" id="KW-1185">Reference proteome</keyword>
<accession>A0ABU9DDZ8</accession>
<evidence type="ECO:0000313" key="5">
    <source>
        <dbReference type="EMBL" id="MEK8090933.1"/>
    </source>
</evidence>
<keyword evidence="5" id="KW-0378">Hydrolase</keyword>
<organism evidence="5 6">
    <name type="scientific">Thermithiobacillus plumbiphilus</name>
    <dbReference type="NCBI Taxonomy" id="1729899"/>
    <lineage>
        <taxon>Bacteria</taxon>
        <taxon>Pseudomonadati</taxon>
        <taxon>Pseudomonadota</taxon>
        <taxon>Acidithiobacillia</taxon>
        <taxon>Acidithiobacillales</taxon>
        <taxon>Thermithiobacillaceae</taxon>
        <taxon>Thermithiobacillus</taxon>
    </lineage>
</organism>
<proteinExistence type="inferred from homology"/>
<dbReference type="PANTHER" id="PTHR30408">
    <property type="entry name" value="TYPE-1 RESTRICTION ENZYME ECOKI SPECIFICITY PROTEIN"/>
    <property type="match status" value="1"/>
</dbReference>
<feature type="domain" description="Type I restriction modification DNA specificity" evidence="4">
    <location>
        <begin position="3"/>
        <end position="166"/>
    </location>
</feature>
<keyword evidence="5" id="KW-0255">Endonuclease</keyword>
<dbReference type="Proteomes" id="UP001446205">
    <property type="component" value="Unassembled WGS sequence"/>
</dbReference>
<dbReference type="SUPFAM" id="SSF116734">
    <property type="entry name" value="DNA methylase specificity domain"/>
    <property type="match status" value="2"/>
</dbReference>
<keyword evidence="5" id="KW-0540">Nuclease</keyword>
<dbReference type="InterPro" id="IPR044946">
    <property type="entry name" value="Restrct_endonuc_typeI_TRD_sf"/>
</dbReference>
<comment type="similarity">
    <text evidence="1">Belongs to the type-I restriction system S methylase family.</text>
</comment>
<evidence type="ECO:0000256" key="1">
    <source>
        <dbReference type="ARBA" id="ARBA00010923"/>
    </source>
</evidence>
<dbReference type="EC" id="3.1.21.-" evidence="5"/>
<dbReference type="EMBL" id="JBBPCO010000023">
    <property type="protein sequence ID" value="MEK8090933.1"/>
    <property type="molecule type" value="Genomic_DNA"/>
</dbReference>
<dbReference type="RefSeq" id="WP_341371989.1">
    <property type="nucleotide sequence ID" value="NZ_JBBPCO010000023.1"/>
</dbReference>
<keyword evidence="2" id="KW-0680">Restriction system</keyword>
<dbReference type="InterPro" id="IPR000055">
    <property type="entry name" value="Restrct_endonuc_typeI_TRD"/>
</dbReference>
<keyword evidence="3" id="KW-0238">DNA-binding</keyword>